<evidence type="ECO:0000256" key="2">
    <source>
        <dbReference type="ARBA" id="ARBA00010442"/>
    </source>
</evidence>
<evidence type="ECO:0000256" key="9">
    <source>
        <dbReference type="SAM" id="Phobius"/>
    </source>
</evidence>
<accession>A0A3B1BLT2</accession>
<sequence length="298" mass="32695">MRTTHRILLPESNCLTDNNDKQIAGATANWFGEPLVYDVKFAMSFLYDKNKLLAAFLLAVPFLLFASPAFAEDGLQSSFWIVTVFNKGGLVMWPILISSVLGLAIALERTYSLRRNKIFKDDFLNDIKTLALKGEFERALMRCKNVNLAMSRIVRAGLLRGRFGVLEVERAIEAQGAHEATLLQANLRGLGVIANLTPMLGLLGTVIGMIKAFNMISTAGTGDPGLVAVGISEALITTATGLTVGIPALAAYHFFRGKVEKFVYEMEEQSLQFVEDIQHTLGNVTPNKKETVTSNHEV</sequence>
<evidence type="ECO:0000256" key="6">
    <source>
        <dbReference type="ARBA" id="ARBA00022927"/>
    </source>
</evidence>
<keyword evidence="4" id="KW-1003">Cell membrane</keyword>
<keyword evidence="5 9" id="KW-0812">Transmembrane</keyword>
<keyword evidence="7 9" id="KW-1133">Transmembrane helix</keyword>
<dbReference type="GO" id="GO:0005886">
    <property type="term" value="C:plasma membrane"/>
    <property type="evidence" value="ECO:0007669"/>
    <property type="project" value="UniProtKB-SubCell"/>
</dbReference>
<feature type="transmembrane region" description="Helical" evidence="9">
    <location>
        <begin position="234"/>
        <end position="255"/>
    </location>
</feature>
<feature type="transmembrane region" description="Helical" evidence="9">
    <location>
        <begin position="90"/>
        <end position="107"/>
    </location>
</feature>
<dbReference type="GO" id="GO:0017038">
    <property type="term" value="P:protein import"/>
    <property type="evidence" value="ECO:0007669"/>
    <property type="project" value="TreeGrafter"/>
</dbReference>
<keyword evidence="3" id="KW-0813">Transport</keyword>
<evidence type="ECO:0000256" key="8">
    <source>
        <dbReference type="ARBA" id="ARBA00023136"/>
    </source>
</evidence>
<name>A0A3B1BLT2_9ZZZZ</name>
<comment type="subcellular location">
    <subcellularLocation>
        <location evidence="1">Cell membrane</location>
        <topology evidence="1">Multi-pass membrane protein</topology>
    </subcellularLocation>
</comment>
<evidence type="ECO:0000256" key="4">
    <source>
        <dbReference type="ARBA" id="ARBA00022475"/>
    </source>
</evidence>
<feature type="transmembrane region" description="Helical" evidence="9">
    <location>
        <begin position="52"/>
        <end position="70"/>
    </location>
</feature>
<protein>
    <submittedName>
        <fullName evidence="11">MotA/TolQ/ExbB proton channel family protein</fullName>
    </submittedName>
</protein>
<dbReference type="InterPro" id="IPR050790">
    <property type="entry name" value="ExbB/TolQ_transport"/>
</dbReference>
<proteinExistence type="inferred from homology"/>
<dbReference type="PANTHER" id="PTHR30625:SF15">
    <property type="entry name" value="BIOPOLYMER TRANSPORT PROTEIN EXBB"/>
    <property type="match status" value="1"/>
</dbReference>
<dbReference type="PANTHER" id="PTHR30625">
    <property type="entry name" value="PROTEIN TOLQ"/>
    <property type="match status" value="1"/>
</dbReference>
<dbReference type="InterPro" id="IPR002898">
    <property type="entry name" value="MotA_ExbB_proton_chnl"/>
</dbReference>
<dbReference type="Pfam" id="PF01618">
    <property type="entry name" value="MotA_ExbB"/>
    <property type="match status" value="1"/>
</dbReference>
<evidence type="ECO:0000313" key="11">
    <source>
        <dbReference type="EMBL" id="VAX17032.1"/>
    </source>
</evidence>
<keyword evidence="8 9" id="KW-0472">Membrane</keyword>
<evidence type="ECO:0000256" key="7">
    <source>
        <dbReference type="ARBA" id="ARBA00022989"/>
    </source>
</evidence>
<keyword evidence="6" id="KW-0653">Protein transport</keyword>
<reference evidence="11" key="1">
    <citation type="submission" date="2018-06" db="EMBL/GenBank/DDBJ databases">
        <authorList>
            <person name="Zhirakovskaya E."/>
        </authorList>
    </citation>
    <scope>NUCLEOTIDE SEQUENCE</scope>
</reference>
<feature type="domain" description="MotA/TolQ/ExbB proton channel" evidence="10">
    <location>
        <begin position="150"/>
        <end position="267"/>
    </location>
</feature>
<organism evidence="11">
    <name type="scientific">hydrothermal vent metagenome</name>
    <dbReference type="NCBI Taxonomy" id="652676"/>
    <lineage>
        <taxon>unclassified sequences</taxon>
        <taxon>metagenomes</taxon>
        <taxon>ecological metagenomes</taxon>
    </lineage>
</organism>
<dbReference type="AlphaFoldDB" id="A0A3B1BLT2"/>
<evidence type="ECO:0000256" key="3">
    <source>
        <dbReference type="ARBA" id="ARBA00022448"/>
    </source>
</evidence>
<dbReference type="EMBL" id="UOGC01000042">
    <property type="protein sequence ID" value="VAX17032.1"/>
    <property type="molecule type" value="Genomic_DNA"/>
</dbReference>
<comment type="similarity">
    <text evidence="2">Belongs to the ExbB/TolQ family.</text>
</comment>
<gene>
    <name evidence="11" type="ORF">MNBD_NITROSPINAE01-1742</name>
</gene>
<evidence type="ECO:0000256" key="5">
    <source>
        <dbReference type="ARBA" id="ARBA00022692"/>
    </source>
</evidence>
<feature type="transmembrane region" description="Helical" evidence="9">
    <location>
        <begin position="192"/>
        <end position="214"/>
    </location>
</feature>
<evidence type="ECO:0000259" key="10">
    <source>
        <dbReference type="Pfam" id="PF01618"/>
    </source>
</evidence>
<evidence type="ECO:0000256" key="1">
    <source>
        <dbReference type="ARBA" id="ARBA00004651"/>
    </source>
</evidence>